<proteinExistence type="predicted"/>
<reference evidence="1" key="1">
    <citation type="submission" date="2023-02" db="EMBL/GenBank/DDBJ databases">
        <title>Mating type loci evolution in Malassezia.</title>
        <authorList>
            <person name="Coelho M.A."/>
        </authorList>
    </citation>
    <scope>NUCLEOTIDE SEQUENCE</scope>
    <source>
        <strain evidence="1">CBS 14136</strain>
    </source>
</reference>
<evidence type="ECO:0000313" key="2">
    <source>
        <dbReference type="Proteomes" id="UP001214628"/>
    </source>
</evidence>
<sequence length="186" mass="20882">MEDWLSVQSNYINIMSHVYSIAAALQSPSPHFVASQVAALNEFLDSEARDAELFGDEKTEGGMPSLLYDKENQDTDLPAIEDHDPKSRLPELAVHPCLPISDRKLNWLGTLLRTVPEVETSSAEAALVADYDRDHSDAMNEAAISKEIEQHDEHSIQALRSWYQLLHAPIEDGNTFDFTMRIETES</sequence>
<keyword evidence="2" id="KW-1185">Reference proteome</keyword>
<evidence type="ECO:0000313" key="1">
    <source>
        <dbReference type="EMBL" id="WFD42349.1"/>
    </source>
</evidence>
<name>A0AAF0F947_9BASI</name>
<protein>
    <submittedName>
        <fullName evidence="1">Uncharacterized protein</fullName>
    </submittedName>
</protein>
<dbReference type="EMBL" id="CP118375">
    <property type="protein sequence ID" value="WFD42349.1"/>
    <property type="molecule type" value="Genomic_DNA"/>
</dbReference>
<organism evidence="1 2">
    <name type="scientific">Malassezia psittaci</name>
    <dbReference type="NCBI Taxonomy" id="1821823"/>
    <lineage>
        <taxon>Eukaryota</taxon>
        <taxon>Fungi</taxon>
        <taxon>Dikarya</taxon>
        <taxon>Basidiomycota</taxon>
        <taxon>Ustilaginomycotina</taxon>
        <taxon>Malasseziomycetes</taxon>
        <taxon>Malasseziales</taxon>
        <taxon>Malasseziaceae</taxon>
        <taxon>Malassezia</taxon>
    </lineage>
</organism>
<dbReference type="AlphaFoldDB" id="A0AAF0F947"/>
<gene>
    <name evidence="1" type="ORF">MPSI1_000991</name>
</gene>
<accession>A0AAF0F947</accession>
<dbReference type="Proteomes" id="UP001214628">
    <property type="component" value="Chromosome 1"/>
</dbReference>